<evidence type="ECO:0000256" key="3">
    <source>
        <dbReference type="ARBA" id="ARBA00022679"/>
    </source>
</evidence>
<dbReference type="InterPro" id="IPR001173">
    <property type="entry name" value="Glyco_trans_2-like"/>
</dbReference>
<accession>A0AAD8YC63</accession>
<feature type="region of interest" description="Disordered" evidence="4">
    <location>
        <begin position="1"/>
        <end position="21"/>
    </location>
</feature>
<evidence type="ECO:0000256" key="1">
    <source>
        <dbReference type="ARBA" id="ARBA00006739"/>
    </source>
</evidence>
<name>A0AAD8YC63_9STRA</name>
<evidence type="ECO:0000313" key="6">
    <source>
        <dbReference type="EMBL" id="KAK1743751.1"/>
    </source>
</evidence>
<comment type="similarity">
    <text evidence="1">Belongs to the glycosyltransferase 2 family.</text>
</comment>
<dbReference type="Pfam" id="PF00535">
    <property type="entry name" value="Glycos_transf_2"/>
    <property type="match status" value="1"/>
</dbReference>
<sequence>MTNTATLLERTPTLPANGKGSSKEHTCVVNIGLYRSGTTTLAEAFSKLDLKAYSHFPSLPPDHLKKTLQDPQAAVQDWYSTVGLNEILKLVSEHAYICDGWVALLPFLNRSALEEIELQARASSIQIKFVSTSRSVDETVKSELQHWVIHDLERQSELSFDERCRLEDDLRIRAIQHQCLVKYLCSLGLVKLLPLSNSIQDNWPGILSTITDSSALSWSKVLKDVGVCNSTPSLPIAGILVTMRLQRNNTDVSTSSIKRLLGEIEKDHICRYLLVLGIDADERNSDSAAAVIQHLNEHMESSPQMRSFHLVTNPPRQLHGEPFAICRVWDQMAVEAWTHGADWVVLLGDDIEITCPFHHRAFYRSFLDISNRINVPFGFGCPFWNDISFPGFPTFPCVGKIHFNIFGGLIPEHRRESFVNQDLDPYLHHLYLKLGATPCVTDATLRNGVGGNIGSSEARYSRIPARGWRDFVLEDYRTHLLPFMPEGTPQYITVDVVVPSFRVRLDYLRSICHLKVPAMIRTNFIIIIDNIDALLRAARDLTGDGDITISQAEDILERHLAMSGNVVRVRCNDSNLGASASRNRGINESAAEFILNLDDDLIPDEDLLEQYGRKLSQIDDTVAGLVGLVRFPRTPDMPLRHAAVLMSYLTFMFEIAEQESNMYTPAWGVTANILFRRTNIRFDPIYAKTGGGEDVDYSLRVTEACNGGRLLAVPEARVVHPFWPGSVFALASHFHNWAIGDGALFQIFPEHTYWSFPNLPETILFTLPLCCLQMNYRQYFQFVSFSIAADFVVDLVCDDYQHRIAVVQGIGKDRVKEKRGHLFYFFAHVLANLFILGLEFGRLRGHIVRCNFAHGPFRRFDWHIGRLPNAPNNFRKREAHKFCFFVAILSSIWYCA</sequence>
<reference evidence="6" key="1">
    <citation type="submission" date="2023-06" db="EMBL/GenBank/DDBJ databases">
        <title>Survivors Of The Sea: Transcriptome response of Skeletonema marinoi to long-term dormancy.</title>
        <authorList>
            <person name="Pinder M.I.M."/>
            <person name="Kourtchenko O."/>
            <person name="Robertson E.K."/>
            <person name="Larsson T."/>
            <person name="Maumus F."/>
            <person name="Osuna-Cruz C.M."/>
            <person name="Vancaester E."/>
            <person name="Stenow R."/>
            <person name="Vandepoele K."/>
            <person name="Ploug H."/>
            <person name="Bruchert V."/>
            <person name="Godhe A."/>
            <person name="Topel M."/>
        </authorList>
    </citation>
    <scope>NUCLEOTIDE SEQUENCE</scope>
    <source>
        <strain evidence="6">R05AC</strain>
    </source>
</reference>
<evidence type="ECO:0000256" key="4">
    <source>
        <dbReference type="SAM" id="MobiDB-lite"/>
    </source>
</evidence>
<dbReference type="AlphaFoldDB" id="A0AAD8YC63"/>
<dbReference type="GO" id="GO:0016757">
    <property type="term" value="F:glycosyltransferase activity"/>
    <property type="evidence" value="ECO:0007669"/>
    <property type="project" value="UniProtKB-KW"/>
</dbReference>
<organism evidence="6 7">
    <name type="scientific">Skeletonema marinoi</name>
    <dbReference type="NCBI Taxonomy" id="267567"/>
    <lineage>
        <taxon>Eukaryota</taxon>
        <taxon>Sar</taxon>
        <taxon>Stramenopiles</taxon>
        <taxon>Ochrophyta</taxon>
        <taxon>Bacillariophyta</taxon>
        <taxon>Coscinodiscophyceae</taxon>
        <taxon>Thalassiosirophycidae</taxon>
        <taxon>Thalassiosirales</taxon>
        <taxon>Skeletonemataceae</taxon>
        <taxon>Skeletonema</taxon>
        <taxon>Skeletonema marinoi-dohrnii complex</taxon>
    </lineage>
</organism>
<keyword evidence="7" id="KW-1185">Reference proteome</keyword>
<evidence type="ECO:0000259" key="5">
    <source>
        <dbReference type="Pfam" id="PF00535"/>
    </source>
</evidence>
<dbReference type="InterPro" id="IPR029044">
    <property type="entry name" value="Nucleotide-diphossugar_trans"/>
</dbReference>
<dbReference type="PANTHER" id="PTHR43179:SF12">
    <property type="entry name" value="GALACTOFURANOSYLTRANSFERASE GLFT2"/>
    <property type="match status" value="1"/>
</dbReference>
<protein>
    <submittedName>
        <fullName evidence="6">Glycosyltransferase 2-like domain-containing protein</fullName>
    </submittedName>
</protein>
<gene>
    <name evidence="6" type="ORF">QTG54_005348</name>
</gene>
<keyword evidence="3" id="KW-0808">Transferase</keyword>
<comment type="caution">
    <text evidence="6">The sequence shown here is derived from an EMBL/GenBank/DDBJ whole genome shotgun (WGS) entry which is preliminary data.</text>
</comment>
<proteinExistence type="inferred from homology"/>
<dbReference type="Gene3D" id="3.90.550.10">
    <property type="entry name" value="Spore Coat Polysaccharide Biosynthesis Protein SpsA, Chain A"/>
    <property type="match status" value="1"/>
</dbReference>
<dbReference type="SUPFAM" id="SSF53448">
    <property type="entry name" value="Nucleotide-diphospho-sugar transferases"/>
    <property type="match status" value="1"/>
</dbReference>
<feature type="domain" description="Glycosyltransferase 2-like" evidence="5">
    <location>
        <begin position="553"/>
        <end position="664"/>
    </location>
</feature>
<dbReference type="EMBL" id="JATAAI010000008">
    <property type="protein sequence ID" value="KAK1743751.1"/>
    <property type="molecule type" value="Genomic_DNA"/>
</dbReference>
<dbReference type="Proteomes" id="UP001224775">
    <property type="component" value="Unassembled WGS sequence"/>
</dbReference>
<evidence type="ECO:0000313" key="7">
    <source>
        <dbReference type="Proteomes" id="UP001224775"/>
    </source>
</evidence>
<keyword evidence="2" id="KW-0328">Glycosyltransferase</keyword>
<dbReference type="PANTHER" id="PTHR43179">
    <property type="entry name" value="RHAMNOSYLTRANSFERASE WBBL"/>
    <property type="match status" value="1"/>
</dbReference>
<evidence type="ECO:0000256" key="2">
    <source>
        <dbReference type="ARBA" id="ARBA00022676"/>
    </source>
</evidence>